<evidence type="ECO:0000256" key="1">
    <source>
        <dbReference type="ARBA" id="ARBA00004370"/>
    </source>
</evidence>
<evidence type="ECO:0000259" key="6">
    <source>
        <dbReference type="PROSITE" id="PS50002"/>
    </source>
</evidence>
<dbReference type="GO" id="GO:0098609">
    <property type="term" value="P:cell-cell adhesion"/>
    <property type="evidence" value="ECO:0007669"/>
    <property type="project" value="TreeGrafter"/>
</dbReference>
<keyword evidence="10" id="KW-1185">Reference proteome</keyword>
<dbReference type="InterPro" id="IPR001478">
    <property type="entry name" value="PDZ"/>
</dbReference>
<evidence type="ECO:0000259" key="7">
    <source>
        <dbReference type="PROSITE" id="PS50052"/>
    </source>
</evidence>
<dbReference type="GO" id="GO:0016323">
    <property type="term" value="C:basolateral plasma membrane"/>
    <property type="evidence" value="ECO:0007669"/>
    <property type="project" value="TreeGrafter"/>
</dbReference>
<dbReference type="GO" id="GO:0097120">
    <property type="term" value="P:receptor localization to synapse"/>
    <property type="evidence" value="ECO:0007669"/>
    <property type="project" value="TreeGrafter"/>
</dbReference>
<organism evidence="9 10">
    <name type="scientific">Sander lucioperca</name>
    <name type="common">Pike-perch</name>
    <name type="synonym">Perca lucioperca</name>
    <dbReference type="NCBI Taxonomy" id="283035"/>
    <lineage>
        <taxon>Eukaryota</taxon>
        <taxon>Metazoa</taxon>
        <taxon>Chordata</taxon>
        <taxon>Craniata</taxon>
        <taxon>Vertebrata</taxon>
        <taxon>Euteleostomi</taxon>
        <taxon>Actinopterygii</taxon>
        <taxon>Neopterygii</taxon>
        <taxon>Teleostei</taxon>
        <taxon>Neoteleostei</taxon>
        <taxon>Acanthomorphata</taxon>
        <taxon>Eupercaria</taxon>
        <taxon>Perciformes</taxon>
        <taxon>Percoidei</taxon>
        <taxon>Percidae</taxon>
        <taxon>Luciopercinae</taxon>
        <taxon>Sander</taxon>
    </lineage>
</organism>
<dbReference type="SUPFAM" id="SSF50044">
    <property type="entry name" value="SH3-domain"/>
    <property type="match status" value="1"/>
</dbReference>
<dbReference type="GO" id="GO:0043113">
    <property type="term" value="P:receptor clustering"/>
    <property type="evidence" value="ECO:0007669"/>
    <property type="project" value="TreeGrafter"/>
</dbReference>
<accession>A0A8C9YW23</accession>
<dbReference type="Pfam" id="PF00595">
    <property type="entry name" value="PDZ"/>
    <property type="match status" value="3"/>
</dbReference>
<dbReference type="CDD" id="cd12029">
    <property type="entry name" value="SH3_DLG3"/>
    <property type="match status" value="1"/>
</dbReference>
<dbReference type="InterPro" id="IPR008144">
    <property type="entry name" value="Guanylate_kin-like_dom"/>
</dbReference>
<dbReference type="GO" id="GO:0035255">
    <property type="term" value="F:ionotropic glutamate receptor binding"/>
    <property type="evidence" value="ECO:0007669"/>
    <property type="project" value="TreeGrafter"/>
</dbReference>
<dbReference type="PROSITE" id="PS00856">
    <property type="entry name" value="GUANYLATE_KINASE_1"/>
    <property type="match status" value="1"/>
</dbReference>
<dbReference type="Pfam" id="PF00625">
    <property type="entry name" value="Guanylate_kin"/>
    <property type="match status" value="1"/>
</dbReference>
<dbReference type="PIRSF" id="PIRSF001741">
    <property type="entry name" value="MAGUK_DLGH"/>
    <property type="match status" value="1"/>
</dbReference>
<dbReference type="Ensembl" id="ENSSLUT00000030533.1">
    <property type="protein sequence ID" value="ENSSLUP00000029593.1"/>
    <property type="gene ID" value="ENSSLUG00000005796.1"/>
</dbReference>
<dbReference type="SMART" id="SM00072">
    <property type="entry name" value="GuKc"/>
    <property type="match status" value="1"/>
</dbReference>
<feature type="domain" description="Guanylate kinase-like" evidence="7">
    <location>
        <begin position="585"/>
        <end position="760"/>
    </location>
</feature>
<dbReference type="FunFam" id="2.30.30.40:FF:000027">
    <property type="entry name" value="Disks large homolog 3 isoform 1"/>
    <property type="match status" value="1"/>
</dbReference>
<evidence type="ECO:0000256" key="5">
    <source>
        <dbReference type="PROSITE-ProRule" id="PRU00192"/>
    </source>
</evidence>
<dbReference type="FunFam" id="2.30.42.10:FF:000001">
    <property type="entry name" value="Disks large homolog 1 isoform 2"/>
    <property type="match status" value="1"/>
</dbReference>
<gene>
    <name evidence="9" type="primary">dlg3</name>
</gene>
<feature type="domain" description="PDZ" evidence="8">
    <location>
        <begin position="141"/>
        <end position="228"/>
    </location>
</feature>
<dbReference type="CDD" id="cd06795">
    <property type="entry name" value="PDZ3_Dlg1-2-4-like"/>
    <property type="match status" value="1"/>
</dbReference>
<feature type="domain" description="PDZ" evidence="8">
    <location>
        <begin position="350"/>
        <end position="431"/>
    </location>
</feature>
<evidence type="ECO:0000313" key="9">
    <source>
        <dbReference type="Ensembl" id="ENSSLUP00000029593.1"/>
    </source>
</evidence>
<dbReference type="Gene3D" id="2.30.30.40">
    <property type="entry name" value="SH3 Domains"/>
    <property type="match status" value="1"/>
</dbReference>
<dbReference type="InterPro" id="IPR019583">
    <property type="entry name" value="DLG1-4_PDZ_assoc"/>
</dbReference>
<dbReference type="GO" id="GO:0043005">
    <property type="term" value="C:neuron projection"/>
    <property type="evidence" value="ECO:0007669"/>
    <property type="project" value="InterPro"/>
</dbReference>
<dbReference type="PROSITE" id="PS50002">
    <property type="entry name" value="SH3"/>
    <property type="match status" value="1"/>
</dbReference>
<dbReference type="FunFam" id="2.30.42.10:FF:000091">
    <property type="entry name" value="disks large homolog 1 isoform X8"/>
    <property type="match status" value="1"/>
</dbReference>
<dbReference type="GO" id="GO:0045197">
    <property type="term" value="P:establishment or maintenance of epithelial cell apical/basal polarity"/>
    <property type="evidence" value="ECO:0007669"/>
    <property type="project" value="TreeGrafter"/>
</dbReference>
<dbReference type="SUPFAM" id="SSF50156">
    <property type="entry name" value="PDZ domain-like"/>
    <property type="match status" value="3"/>
</dbReference>
<evidence type="ECO:0000256" key="4">
    <source>
        <dbReference type="ARBA" id="ARBA00022737"/>
    </source>
</evidence>
<dbReference type="GO" id="GO:0007268">
    <property type="term" value="P:chemical synaptic transmission"/>
    <property type="evidence" value="ECO:0007669"/>
    <property type="project" value="InterPro"/>
</dbReference>
<dbReference type="Pfam" id="PF00018">
    <property type="entry name" value="SH3_1"/>
    <property type="match status" value="1"/>
</dbReference>
<dbReference type="SMART" id="SM00228">
    <property type="entry name" value="PDZ"/>
    <property type="match status" value="3"/>
</dbReference>
<reference evidence="9" key="1">
    <citation type="submission" date="2025-08" db="UniProtKB">
        <authorList>
            <consortium name="Ensembl"/>
        </authorList>
    </citation>
    <scope>IDENTIFICATION</scope>
</reference>
<dbReference type="CDD" id="cd00071">
    <property type="entry name" value="GMPK"/>
    <property type="match status" value="1"/>
</dbReference>
<dbReference type="FunFam" id="2.30.42.10:FF:000002">
    <property type="entry name" value="Disks large homolog 4 isoform 2"/>
    <property type="match status" value="1"/>
</dbReference>
<dbReference type="AlphaFoldDB" id="A0A8C9YW23"/>
<proteinExistence type="inferred from homology"/>
<feature type="domain" description="SH3" evidence="6">
    <location>
        <begin position="465"/>
        <end position="535"/>
    </location>
</feature>
<name>A0A8C9YW23_SANLU</name>
<dbReference type="InterPro" id="IPR036028">
    <property type="entry name" value="SH3-like_dom_sf"/>
</dbReference>
<sequence>KVCGCVTFGGKAHHISLTLSTHWVHHLHLCVWVCVIVYGTTLKMPIITCVQGNSGLGFSIAGGIDNPHIPDDPGIFITKIIPGGAAAMDGRLGVNDCVLRVNEVDVSEVVHSRAVEALKEAGPVVRLLVRRRQAPPETILEVNLLKGPKGLGFSIAGGIGNQHIPGDNSIYITKIIEGGAAQKDGRLQTGDRLLAVNNIVLQDVRHEEAVAALKNTSDMVYLKVAKPGPVHLNDMYAPPDYSTFLLCLCCNHSFFPPIGLALPPVTPSRYSPVPRHMMGEEDFTSRAEPIYSVIHKPGDIKVPQALYRGFCPSSAPLCQGPLPFSGSFGPVSLSALHPDAVTVFGREPRKVLLHKGSTGLGFNIVGGEDGEGIFVSFILAGGPADLSGELRRGDRILSVNGVNLRNATHEQAAAALKRAGQTVTIIAQYRPEEYSRFESKIHDLREQMMNSSMSSGSGSLRTSEKRSLYVRALFDYDRTRDSCLPSQGLSFSYGDILHVINASDDEWWQARLVTPHGESEQIGVIPSKKRVEKKERARLKTVKFHARTGMIESNRDFPGLSDDFYGSKSLSKCVVFFVSNAVHYTRPVIILGPMKDRVNDDLISEFPHKFGSCVPHTTRPRRENEMDGQDYHFVGSREQMEKDIQDNKFIEAGQFNENLYGTSILSVRTVAERGKHCILDVSGNAIKRLQQAQLYPIAIFIKPKSIEALMEMNKRQTYEQANKVFDKAVKLEQDFGEYFTAIVQGDSLEEIYNKIKLIIEEQSGPYIWIPSSEKL</sequence>
<dbReference type="GO" id="GO:0098839">
    <property type="term" value="C:postsynaptic density membrane"/>
    <property type="evidence" value="ECO:0007669"/>
    <property type="project" value="TreeGrafter"/>
</dbReference>
<comment type="similarity">
    <text evidence="2">Belongs to the MAGUK family.</text>
</comment>
<dbReference type="CDD" id="cd06723">
    <property type="entry name" value="PDZ1_Dlg1-2-4-like"/>
    <property type="match status" value="1"/>
</dbReference>
<dbReference type="InterPro" id="IPR027417">
    <property type="entry name" value="P-loop_NTPase"/>
</dbReference>
<dbReference type="InterPro" id="IPR008145">
    <property type="entry name" value="GK/Ca_channel_bsu"/>
</dbReference>
<dbReference type="PROSITE" id="PS50052">
    <property type="entry name" value="GUANYLATE_KINASE_2"/>
    <property type="match status" value="1"/>
</dbReference>
<dbReference type="GO" id="GO:0031594">
    <property type="term" value="C:neuromuscular junction"/>
    <property type="evidence" value="ECO:0007669"/>
    <property type="project" value="InterPro"/>
</dbReference>
<dbReference type="InterPro" id="IPR001452">
    <property type="entry name" value="SH3_domain"/>
</dbReference>
<dbReference type="InterPro" id="IPR035763">
    <property type="entry name" value="DLG3_SH3"/>
</dbReference>
<dbReference type="InterPro" id="IPR016313">
    <property type="entry name" value="DLG1-like"/>
</dbReference>
<dbReference type="InterPro" id="IPR020590">
    <property type="entry name" value="Guanylate_kinase_CS"/>
</dbReference>
<dbReference type="Proteomes" id="UP000694568">
    <property type="component" value="Unplaced"/>
</dbReference>
<evidence type="ECO:0000313" key="10">
    <source>
        <dbReference type="Proteomes" id="UP000694568"/>
    </source>
</evidence>
<evidence type="ECO:0000256" key="2">
    <source>
        <dbReference type="ARBA" id="ARBA00007014"/>
    </source>
</evidence>
<dbReference type="Gene3D" id="2.30.42.10">
    <property type="match status" value="3"/>
</dbReference>
<dbReference type="GO" id="GO:0019901">
    <property type="term" value="F:protein kinase binding"/>
    <property type="evidence" value="ECO:0007669"/>
    <property type="project" value="TreeGrafter"/>
</dbReference>
<dbReference type="GeneTree" id="ENSGT00940000159565"/>
<dbReference type="CDD" id="cd06724">
    <property type="entry name" value="PDZ2_Dlg1-2-4-like"/>
    <property type="match status" value="1"/>
</dbReference>
<dbReference type="PROSITE" id="PS50106">
    <property type="entry name" value="PDZ"/>
    <property type="match status" value="3"/>
</dbReference>
<keyword evidence="4" id="KW-0677">Repeat</keyword>
<dbReference type="GO" id="GO:0099072">
    <property type="term" value="P:regulation of postsynaptic membrane neurotransmitter receptor levels"/>
    <property type="evidence" value="ECO:0007669"/>
    <property type="project" value="TreeGrafter"/>
</dbReference>
<keyword evidence="3 5" id="KW-0728">SH3 domain</keyword>
<dbReference type="FunFam" id="3.40.50.300:FF:001402">
    <property type="entry name" value="Discs, large homolog 3 (Drosophila)"/>
    <property type="match status" value="1"/>
</dbReference>
<feature type="domain" description="PDZ" evidence="8">
    <location>
        <begin position="46"/>
        <end position="133"/>
    </location>
</feature>
<reference evidence="9" key="2">
    <citation type="submission" date="2025-09" db="UniProtKB">
        <authorList>
            <consortium name="Ensembl"/>
        </authorList>
    </citation>
    <scope>IDENTIFICATION</scope>
</reference>
<comment type="subcellular location">
    <subcellularLocation>
        <location evidence="1">Membrane</location>
    </subcellularLocation>
</comment>
<dbReference type="SMART" id="SM00326">
    <property type="entry name" value="SH3"/>
    <property type="match status" value="1"/>
</dbReference>
<dbReference type="InterPro" id="IPR050614">
    <property type="entry name" value="Synaptic_Scaffolding_LAP-MAGUK"/>
</dbReference>
<protein>
    <submittedName>
        <fullName evidence="9">Discs large MAGUK scaffold protein 3</fullName>
    </submittedName>
</protein>
<dbReference type="Gene3D" id="3.40.50.300">
    <property type="entry name" value="P-loop containing nucleotide triphosphate hydrolases"/>
    <property type="match status" value="1"/>
</dbReference>
<dbReference type="InterPro" id="IPR036034">
    <property type="entry name" value="PDZ_sf"/>
</dbReference>
<dbReference type="SUPFAM" id="SSF52540">
    <property type="entry name" value="P-loop containing nucleoside triphosphate hydrolases"/>
    <property type="match status" value="1"/>
</dbReference>
<dbReference type="PANTHER" id="PTHR23119:SF28">
    <property type="entry name" value="DISKS LARGE HOMOLOG 3"/>
    <property type="match status" value="1"/>
</dbReference>
<evidence type="ECO:0000256" key="3">
    <source>
        <dbReference type="ARBA" id="ARBA00022443"/>
    </source>
</evidence>
<dbReference type="FunFam" id="3.30.63.10:FF:000001">
    <property type="entry name" value="Disks large homolog 1 isoform 2"/>
    <property type="match status" value="1"/>
</dbReference>
<dbReference type="PANTHER" id="PTHR23119">
    <property type="entry name" value="DISCS LARGE"/>
    <property type="match status" value="1"/>
</dbReference>
<evidence type="ECO:0000259" key="8">
    <source>
        <dbReference type="PROSITE" id="PS50106"/>
    </source>
</evidence>
<dbReference type="Pfam" id="PF10600">
    <property type="entry name" value="PDZ_assoc"/>
    <property type="match status" value="1"/>
</dbReference>